<comment type="caution">
    <text evidence="1">The sequence shown here is derived from an EMBL/GenBank/DDBJ whole genome shotgun (WGS) entry which is preliminary data.</text>
</comment>
<organism evidence="1 2">
    <name type="scientific">Bifidobacterium minimum</name>
    <dbReference type="NCBI Taxonomy" id="1693"/>
    <lineage>
        <taxon>Bacteria</taxon>
        <taxon>Bacillati</taxon>
        <taxon>Actinomycetota</taxon>
        <taxon>Actinomycetes</taxon>
        <taxon>Bifidobacteriales</taxon>
        <taxon>Bifidobacteriaceae</taxon>
        <taxon>Bifidobacterium</taxon>
    </lineage>
</organism>
<reference evidence="1 2" key="1">
    <citation type="submission" date="2014-03" db="EMBL/GenBank/DDBJ databases">
        <title>Genomics of Bifidobacteria.</title>
        <authorList>
            <person name="Ventura M."/>
            <person name="Milani C."/>
            <person name="Lugli G.A."/>
        </authorList>
    </citation>
    <scope>NUCLEOTIDE SEQUENCE [LARGE SCALE GENOMIC DNA]</scope>
    <source>
        <strain evidence="1 2">LMG 11592</strain>
    </source>
</reference>
<accession>A0A087BLP3</accession>
<keyword evidence="2" id="KW-1185">Reference proteome</keyword>
<dbReference type="AlphaFoldDB" id="A0A087BLP3"/>
<gene>
    <name evidence="1" type="ORF">BMIN_1444</name>
</gene>
<evidence type="ECO:0000313" key="2">
    <source>
        <dbReference type="Proteomes" id="UP000029014"/>
    </source>
</evidence>
<dbReference type="EMBL" id="JGZD01000011">
    <property type="protein sequence ID" value="KFI71943.1"/>
    <property type="molecule type" value="Genomic_DNA"/>
</dbReference>
<dbReference type="Proteomes" id="UP000029014">
    <property type="component" value="Unassembled WGS sequence"/>
</dbReference>
<name>A0A087BLP3_9BIFI</name>
<sequence>MESIFLAGQSLEFMNEDEPRPPRSRPRENWDRTGCCLMICVRRFYLLNGFVGVFTRVMHRSEFSPLSIRSVAALCALRPVNPPKWGGLERINRSIGVFLENFGEDVAHKRTRHRRYGVSGKPLSDHVCQAANLSSDH</sequence>
<proteinExistence type="predicted"/>
<evidence type="ECO:0000313" key="1">
    <source>
        <dbReference type="EMBL" id="KFI71943.1"/>
    </source>
</evidence>
<protein>
    <submittedName>
        <fullName evidence="1">Uncharacterized protein</fullName>
    </submittedName>
</protein>